<evidence type="ECO:0000256" key="2">
    <source>
        <dbReference type="ARBA" id="ARBA00022741"/>
    </source>
</evidence>
<dbReference type="EMBL" id="NIOJ01000001">
    <property type="protein sequence ID" value="PNU01443.1"/>
    <property type="molecule type" value="Genomic_DNA"/>
</dbReference>
<evidence type="ECO:0000256" key="3">
    <source>
        <dbReference type="ARBA" id="ARBA00022840"/>
    </source>
</evidence>
<evidence type="ECO:0000256" key="1">
    <source>
        <dbReference type="ARBA" id="ARBA00022448"/>
    </source>
</evidence>
<dbReference type="InterPro" id="IPR051782">
    <property type="entry name" value="ABC_Transporter_VariousFunc"/>
</dbReference>
<reference evidence="5 6" key="1">
    <citation type="submission" date="2017-06" db="EMBL/GenBank/DDBJ databases">
        <title>Investigating the central metabolism of Clostridium thermosuccinogenes.</title>
        <authorList>
            <person name="Koendjbiharie J.G."/>
            <person name="van Kranenburg R."/>
        </authorList>
    </citation>
    <scope>NUCLEOTIDE SEQUENCE [LARGE SCALE GENOMIC DNA]</scope>
    <source>
        <strain evidence="5 6">DSM 5806</strain>
    </source>
</reference>
<dbReference type="InterPro" id="IPR003439">
    <property type="entry name" value="ABC_transporter-like_ATP-bd"/>
</dbReference>
<dbReference type="PANTHER" id="PTHR42939">
    <property type="entry name" value="ABC TRANSPORTER ATP-BINDING PROTEIN ALBC-RELATED"/>
    <property type="match status" value="1"/>
</dbReference>
<evidence type="ECO:0000259" key="4">
    <source>
        <dbReference type="PROSITE" id="PS50893"/>
    </source>
</evidence>
<name>A0A2K2F5L1_9CLOT</name>
<dbReference type="PROSITE" id="PS00211">
    <property type="entry name" value="ABC_TRANSPORTER_1"/>
    <property type="match status" value="1"/>
</dbReference>
<sequence>MVKIENLSKGYNKGSVKAVDNLNLHVRPGEIFGFLGPNGAGKTTTIKMMVGLINPDSGSISINGYDISRQPLDVKRSIGYVPDNPDVYEKLTGMEYLKFMADVYRVPSKVRKERIEYFLDMFGLTNAASDLIKSYSHGMKQKIVLIGAIIHDPALWILDEPMVGLDPKSAHQLKELMRQHCDKGNTVFFSTHVLEVAERLCDRLAIINKGKLVAIGTMDELRKGDQADSLENIFLELTE</sequence>
<dbReference type="GO" id="GO:0005524">
    <property type="term" value="F:ATP binding"/>
    <property type="evidence" value="ECO:0007669"/>
    <property type="project" value="UniProtKB-KW"/>
</dbReference>
<dbReference type="OrthoDB" id="9775135at2"/>
<gene>
    <name evidence="5" type="ORF">CDQ84_00055</name>
</gene>
<dbReference type="GO" id="GO:0016887">
    <property type="term" value="F:ATP hydrolysis activity"/>
    <property type="evidence" value="ECO:0007669"/>
    <property type="project" value="InterPro"/>
</dbReference>
<dbReference type="Pfam" id="PF00005">
    <property type="entry name" value="ABC_tran"/>
    <property type="match status" value="1"/>
</dbReference>
<dbReference type="InterPro" id="IPR027417">
    <property type="entry name" value="P-loop_NTPase"/>
</dbReference>
<dbReference type="InterPro" id="IPR017871">
    <property type="entry name" value="ABC_transporter-like_CS"/>
</dbReference>
<feature type="domain" description="ABC transporter" evidence="4">
    <location>
        <begin position="2"/>
        <end position="234"/>
    </location>
</feature>
<protein>
    <submittedName>
        <fullName evidence="5">3-dehydroquinate dehydratase</fullName>
    </submittedName>
</protein>
<keyword evidence="3" id="KW-0067">ATP-binding</keyword>
<dbReference type="Gene3D" id="3.40.50.300">
    <property type="entry name" value="P-loop containing nucleotide triphosphate hydrolases"/>
    <property type="match status" value="1"/>
</dbReference>
<evidence type="ECO:0000313" key="5">
    <source>
        <dbReference type="EMBL" id="PNU01443.1"/>
    </source>
</evidence>
<comment type="caution">
    <text evidence="5">The sequence shown here is derived from an EMBL/GenBank/DDBJ whole genome shotgun (WGS) entry which is preliminary data.</text>
</comment>
<keyword evidence="1" id="KW-0813">Transport</keyword>
<proteinExistence type="predicted"/>
<dbReference type="AlphaFoldDB" id="A0A2K2F5L1"/>
<dbReference type="Proteomes" id="UP000236151">
    <property type="component" value="Unassembled WGS sequence"/>
</dbReference>
<keyword evidence="6" id="KW-1185">Reference proteome</keyword>
<dbReference type="KEGG" id="cthd:CDO33_16045"/>
<accession>A0A2K2F5L1</accession>
<dbReference type="PROSITE" id="PS50893">
    <property type="entry name" value="ABC_TRANSPORTER_2"/>
    <property type="match status" value="1"/>
</dbReference>
<organism evidence="5 6">
    <name type="scientific">Clostridium thermosuccinogenes</name>
    <dbReference type="NCBI Taxonomy" id="84032"/>
    <lineage>
        <taxon>Bacteria</taxon>
        <taxon>Bacillati</taxon>
        <taxon>Bacillota</taxon>
        <taxon>Clostridia</taxon>
        <taxon>Eubacteriales</taxon>
        <taxon>Clostridiaceae</taxon>
        <taxon>Clostridium</taxon>
    </lineage>
</organism>
<dbReference type="InterPro" id="IPR003593">
    <property type="entry name" value="AAA+_ATPase"/>
</dbReference>
<dbReference type="SMART" id="SM00382">
    <property type="entry name" value="AAA"/>
    <property type="match status" value="1"/>
</dbReference>
<dbReference type="SUPFAM" id="SSF52540">
    <property type="entry name" value="P-loop containing nucleoside triphosphate hydrolases"/>
    <property type="match status" value="1"/>
</dbReference>
<dbReference type="PANTHER" id="PTHR42939:SF1">
    <property type="entry name" value="ABC TRANSPORTER ATP-BINDING PROTEIN ALBC-RELATED"/>
    <property type="match status" value="1"/>
</dbReference>
<dbReference type="RefSeq" id="WP_103079671.1">
    <property type="nucleotide sequence ID" value="NZ_CP021850.1"/>
</dbReference>
<evidence type="ECO:0000313" key="6">
    <source>
        <dbReference type="Proteomes" id="UP000236151"/>
    </source>
</evidence>
<keyword evidence="2" id="KW-0547">Nucleotide-binding</keyword>
<dbReference type="CDD" id="cd03230">
    <property type="entry name" value="ABC_DR_subfamily_A"/>
    <property type="match status" value="1"/>
</dbReference>